<gene>
    <name evidence="2" type="ORF">BTO14_04015</name>
</gene>
<organism evidence="2 3">
    <name type="scientific">Polaribacter butkevichii</name>
    <dbReference type="NCBI Taxonomy" id="218490"/>
    <lineage>
        <taxon>Bacteria</taxon>
        <taxon>Pseudomonadati</taxon>
        <taxon>Bacteroidota</taxon>
        <taxon>Flavobacteriia</taxon>
        <taxon>Flavobacteriales</taxon>
        <taxon>Flavobacteriaceae</taxon>
    </lineage>
</organism>
<protein>
    <submittedName>
        <fullName evidence="2">Uncharacterized protein</fullName>
    </submittedName>
</protein>
<proteinExistence type="predicted"/>
<accession>A0A2P6CC31</accession>
<dbReference type="Proteomes" id="UP000247345">
    <property type="component" value="Unassembled WGS sequence"/>
</dbReference>
<dbReference type="AlphaFoldDB" id="A0A2P6CC31"/>
<evidence type="ECO:0000313" key="2">
    <source>
        <dbReference type="EMBL" id="PQJ72464.1"/>
    </source>
</evidence>
<evidence type="ECO:0000256" key="1">
    <source>
        <dbReference type="SAM" id="MobiDB-lite"/>
    </source>
</evidence>
<feature type="region of interest" description="Disordered" evidence="1">
    <location>
        <begin position="1"/>
        <end position="43"/>
    </location>
</feature>
<dbReference type="OrthoDB" id="677405at2"/>
<keyword evidence="3" id="KW-1185">Reference proteome</keyword>
<evidence type="ECO:0000313" key="3">
    <source>
        <dbReference type="Proteomes" id="UP000247345"/>
    </source>
</evidence>
<dbReference type="EMBL" id="MSCK01000001">
    <property type="protein sequence ID" value="PQJ72464.1"/>
    <property type="molecule type" value="Genomic_DNA"/>
</dbReference>
<feature type="compositionally biased region" description="Polar residues" evidence="1">
    <location>
        <begin position="18"/>
        <end position="36"/>
    </location>
</feature>
<name>A0A2P6CC31_9FLAO</name>
<reference evidence="2 3" key="1">
    <citation type="submission" date="2016-12" db="EMBL/GenBank/DDBJ databases">
        <title>Trade-off between light-utilization and light-protection in marine flavobacteria.</title>
        <authorList>
            <person name="Kumagai Y."/>
            <person name="Yoshizawa S."/>
            <person name="Kogure K."/>
            <person name="Iwasaki W."/>
        </authorList>
    </citation>
    <scope>NUCLEOTIDE SEQUENCE [LARGE SCALE GENOMIC DNA]</scope>
    <source>
        <strain evidence="2 3">KCTC 12100</strain>
    </source>
</reference>
<sequence length="134" mass="14954">MKDDKKCNCPDENIEELNMQSSLESTPQESLENTDAFSEFSGPELLPPNEEEAAENDSFGAGVWHENKKVTSLWAKDETRNSWAGINGMGWKKLNSSNNSSCVALSILAAHAKQYNKNTKIKIDGGQIKEIYVW</sequence>
<dbReference type="RefSeq" id="WP_105048127.1">
    <property type="nucleotide sequence ID" value="NZ_CP150661.1"/>
</dbReference>
<comment type="caution">
    <text evidence="2">The sequence shown here is derived from an EMBL/GenBank/DDBJ whole genome shotgun (WGS) entry which is preliminary data.</text>
</comment>